<dbReference type="InterPro" id="IPR028994">
    <property type="entry name" value="Integrin_alpha_N"/>
</dbReference>
<keyword evidence="10" id="KW-1185">Reference proteome</keyword>
<keyword evidence="5" id="KW-1133">Transmembrane helix</keyword>
<evidence type="ECO:0000256" key="2">
    <source>
        <dbReference type="ARBA" id="ARBA00022525"/>
    </source>
</evidence>
<proteinExistence type="predicted"/>
<keyword evidence="6" id="KW-0732">Signal</keyword>
<organism evidence="9 10">
    <name type="scientific">Capnocytophaga periodontitidis</name>
    <dbReference type="NCBI Taxonomy" id="2795027"/>
    <lineage>
        <taxon>Bacteria</taxon>
        <taxon>Pseudomonadati</taxon>
        <taxon>Bacteroidota</taxon>
        <taxon>Flavobacteriia</taxon>
        <taxon>Flavobacteriales</taxon>
        <taxon>Flavobacteriaceae</taxon>
        <taxon>Capnocytophaga</taxon>
    </lineage>
</organism>
<evidence type="ECO:0000313" key="9">
    <source>
        <dbReference type="EMBL" id="MBI1648089.1"/>
    </source>
</evidence>
<evidence type="ECO:0000256" key="4">
    <source>
        <dbReference type="ARBA" id="ARBA00023026"/>
    </source>
</evidence>
<feature type="domain" description="Teneurin-like YD-shell" evidence="8">
    <location>
        <begin position="1235"/>
        <end position="1811"/>
    </location>
</feature>
<keyword evidence="3" id="KW-0677">Repeat</keyword>
<protein>
    <submittedName>
        <fullName evidence="9">Sugar-binding protein</fullName>
    </submittedName>
</protein>
<comment type="caution">
    <text evidence="9">The sequence shown here is derived from an EMBL/GenBank/DDBJ whole genome shotgun (WGS) entry which is preliminary data.</text>
</comment>
<evidence type="ECO:0000259" key="7">
    <source>
        <dbReference type="Pfam" id="PF15528"/>
    </source>
</evidence>
<feature type="chain" id="PRO_5045755353" evidence="6">
    <location>
        <begin position="19"/>
        <end position="2145"/>
    </location>
</feature>
<dbReference type="Gene3D" id="2.180.10.10">
    <property type="entry name" value="RHS repeat-associated core"/>
    <property type="match status" value="2"/>
</dbReference>
<dbReference type="InterPro" id="IPR050708">
    <property type="entry name" value="T6SS_VgrG/RHS"/>
</dbReference>
<dbReference type="PANTHER" id="PTHR32305">
    <property type="match status" value="1"/>
</dbReference>
<keyword evidence="4" id="KW-0843">Virulence</keyword>
<feature type="signal peptide" evidence="6">
    <location>
        <begin position="1"/>
        <end position="18"/>
    </location>
</feature>
<keyword evidence="5" id="KW-0812">Transmembrane</keyword>
<dbReference type="InterPro" id="IPR003284">
    <property type="entry name" value="Sal_SpvB"/>
</dbReference>
<feature type="domain" description="Bacterial toxin 23" evidence="7">
    <location>
        <begin position="1918"/>
        <end position="2115"/>
    </location>
</feature>
<name>A0ABS0SSR8_9FLAO</name>
<gene>
    <name evidence="9" type="ORF">I7X30_13625</name>
</gene>
<feature type="transmembrane region" description="Helical" evidence="5">
    <location>
        <begin position="1821"/>
        <end position="1840"/>
    </location>
</feature>
<dbReference type="InterPro" id="IPR006530">
    <property type="entry name" value="YD"/>
</dbReference>
<feature type="transmembrane region" description="Helical" evidence="5">
    <location>
        <begin position="1852"/>
        <end position="1875"/>
    </location>
</feature>
<dbReference type="Pfam" id="PF03534">
    <property type="entry name" value="SpvB"/>
    <property type="match status" value="1"/>
</dbReference>
<dbReference type="PANTHER" id="PTHR32305:SF15">
    <property type="entry name" value="PROTEIN RHSA-RELATED"/>
    <property type="match status" value="1"/>
</dbReference>
<dbReference type="InterPro" id="IPR022385">
    <property type="entry name" value="Rhs_assc_core"/>
</dbReference>
<dbReference type="Pfam" id="PF25023">
    <property type="entry name" value="TEN_YD-shell"/>
    <property type="match status" value="2"/>
</dbReference>
<dbReference type="RefSeq" id="WP_198467632.1">
    <property type="nucleotide sequence ID" value="NZ_JAEFDC010000018.1"/>
</dbReference>
<dbReference type="SUPFAM" id="SSF69318">
    <property type="entry name" value="Integrin alpha N-terminal domain"/>
    <property type="match status" value="2"/>
</dbReference>
<sequence length="2145" mass="240633">MKRFLLLILFLYSLSPTAQEVYPLQPIERTSFYAEPLDEPIDTELPSGSITARESGANTIGLTTGELSVSGSGAAVYTVPIAVPQGIGGVAPTLALTYNSQAGNGIAGYGWNITGISKITRVGSTPYHNGQLTGVNLTETDQFALDGQRLLLKEGTHGADGAVYEIENFSNVKVVAKGTFGNGIFGPSYFEVLYPDGSKAYYGKNNGRRPYEYNISLWENAQGVSIQYAYKTLDGHHIPLIENIIYGAKGEAMANCMVHFEYNNRSRSETFYIGGIEFNSLYKLSAISVSSNGKEYRKYDLSYNANSLGYDRLETVQESAAGENRVPIGLQYLNFSDKLSKSTVKASTGFINVSLTNSAIVPLDYNRDGRLDFIIYPTTGSKAYKDISVVYNFRGEQNSLGVSFITNEPFKEIFPAKVLSRSGELLVNSGIVTTHFTADKIRFDVYTDEYMGYPAVHYSKEWKLPAYIEADYNYCMNQLIYSGERPILPPPQKANTNIKILSGDFDGNGLTDVISIELPYNVEKCIPTGRRREGRYCDCKHTIINKSTVNWIDLDRRKTSNYTKYLRILESKIDSDDLLQAIDMNGNGKTNLLHITKGKLFIYEMDGNYNLNLLVKHTNPYLLIRRKHPLIDNINSNLDLIRPIIGDFNGDGLLDFMLPRDNPTNQYDILYNTGKGFVTETKILPFKYEAHMANGRRPVQSTPIAIDMNNDGKSDIVEYRTAFDSDLINQMFRGISVFKNINGKDANELFVKINNSEYESYNVGRAGHLLFSPPDKRNMFMDIALIYGDTMESYSLEQDSKKETVLRTIKQGGTSQYITYAPMASDFAYASEQIDPLYPTYVNVDEYHRLKYPYINLANTPSVPLVARIQKQYNGVDTEQLFDYFGAISHAEGLGFLGFSAIGRTNWYDPTKKEEQRMFTYSTMDAKLRGAVTDTYIANYKARYNFTYPPDYVQHTAYTYTHSEAPNKCFKLQLDKQVTEDKLKGVTTTQAFVYDADLNPTQITTETDGYRQVQELQYAPKENTPYRMGLLSHKHTISTLEGDTFTIEENYTYENGLISTAKTKGNGTGEHTEKFSYDSYGNLLQKESIAEDGQKRSEQYTYDPTHRFVATHTDFEGLKTTFTYDERGNLHKETNPWGQSTSYQYDAWNRPIKVTDYLGKSLRTTYGANGSKYNIRSDSDDDSYTSETYNALGWLLESEASTALGATAVRYEYDALGRTIGKSEPFAAGGSPQGWTRTEYDRYGRPVQVITAHGKTIRTSYDGLKTTVDDGTKQITTTQNAIGKTISQQDTGGTIKYTYFGNGALKTANYEGVEQKITQDGWGRKTSLTDPSAGRYTYQYDTWGNLTEETTPKGKTTFNYAQGTDRLTEKHITGDYTDMRIRYTYNADKLLTQIDNQNKDGNNDSYRYEYNGLKQLVQTTETNPQAVFTKNYTYDAFGRVQQETTTAQTAGKRVSSAVQYRYENGDLIEMKTPSGATLWKLTASNEYGQPLSLHKGKTKELLDYNTHFPKTQIVQREDTPLNVLQYDFNPQRGLLNHRTYSFYNQKEEFAYDTTDRLTRWGNATHQYDERGRITENSAIGTYEYTRNGYQQQKLTTNESGETYLEKHPLPTVRYNAFKAPEQIYVKDKERISYEYNAFGERSHCYYGNAEVEKAKRPMLKHYSHDGSVEIVCNKTDNSTKFILYLGGDAYSAPAILISDGEVQKLYYLHRDYLGSIVMLTDEDGNIAERRHFDPWGQPIKVEDSAGNTLDKLTLLDRGFTGHEHLQTVGLIHMNGRLYDPALHRFLQPDNFVQDPFNTQNFNRYGYCLNNPLLYTDPNGEFVWAAVVIGAIIGASSYAVSAAINDSWSWGSFGLSVLGGAVGGAITGALGSTAVLTTESIANGIATGAVSSMLPSVNFPIGDWNISLSLAVAFGNASGMGANFAVGYNDGNWGFSAGVGIMAYNNYYGFGKNAIEVRNSIMASWDDGTTGVSLGTNAWSGDFSQRTGIIGFRSGDFKLMYENDGAPFNKLGKILSNNTDMYRTAAASIEIGKFSLQTNLFTGKSGTDESGKPFKQAIKDPNLVDFSSGRKGLGIWKNKEADMYRLGALTIGYGGWRVGTNSEHIRDAVQNWFAHKIISPQPGFRMLDTSWNGFYQYQTRNSYTLW</sequence>
<reference evidence="9 10" key="1">
    <citation type="journal article" date="2021" name="Int. J. Syst. Evol. Microbiol.">
        <title>Capnocytophaga periodontitidis sp. nov., isolated from subgingival plaque of periodontitis patient.</title>
        <authorList>
            <person name="Zhang Y."/>
            <person name="Qiao D."/>
            <person name="Shi W."/>
            <person name="Wu D."/>
            <person name="Cai M."/>
        </authorList>
    </citation>
    <scope>NUCLEOTIDE SEQUENCE [LARGE SCALE GENOMIC DNA]</scope>
    <source>
        <strain evidence="9 10">051621</strain>
    </source>
</reference>
<comment type="subcellular location">
    <subcellularLocation>
        <location evidence="1">Secreted</location>
    </subcellularLocation>
</comment>
<evidence type="ECO:0000256" key="6">
    <source>
        <dbReference type="SAM" id="SignalP"/>
    </source>
</evidence>
<keyword evidence="2" id="KW-0964">Secreted</keyword>
<keyword evidence="5" id="KW-0472">Membrane</keyword>
<dbReference type="InterPro" id="IPR029115">
    <property type="entry name" value="Ntox23"/>
</dbReference>
<evidence type="ECO:0000256" key="3">
    <source>
        <dbReference type="ARBA" id="ARBA00022737"/>
    </source>
</evidence>
<dbReference type="Pfam" id="PF15528">
    <property type="entry name" value="Ntox23"/>
    <property type="match status" value="1"/>
</dbReference>
<dbReference type="NCBIfam" id="TIGR03696">
    <property type="entry name" value="Rhs_assc_core"/>
    <property type="match status" value="1"/>
</dbReference>
<evidence type="ECO:0000313" key="10">
    <source>
        <dbReference type="Proteomes" id="UP000641139"/>
    </source>
</evidence>
<dbReference type="EMBL" id="JAEFDC010000018">
    <property type="protein sequence ID" value="MBI1648089.1"/>
    <property type="molecule type" value="Genomic_DNA"/>
</dbReference>
<feature type="domain" description="Teneurin-like YD-shell" evidence="8">
    <location>
        <begin position="1015"/>
        <end position="1223"/>
    </location>
</feature>
<dbReference type="Proteomes" id="UP000641139">
    <property type="component" value="Unassembled WGS sequence"/>
</dbReference>
<evidence type="ECO:0000256" key="1">
    <source>
        <dbReference type="ARBA" id="ARBA00004613"/>
    </source>
</evidence>
<dbReference type="InterPro" id="IPR056823">
    <property type="entry name" value="TEN-like_YD-shell"/>
</dbReference>
<dbReference type="NCBIfam" id="TIGR01643">
    <property type="entry name" value="YD_repeat_2x"/>
    <property type="match status" value="2"/>
</dbReference>
<accession>A0ABS0SSR8</accession>
<evidence type="ECO:0000256" key="5">
    <source>
        <dbReference type="SAM" id="Phobius"/>
    </source>
</evidence>
<evidence type="ECO:0000259" key="8">
    <source>
        <dbReference type="Pfam" id="PF25023"/>
    </source>
</evidence>